<dbReference type="InterPro" id="IPR003439">
    <property type="entry name" value="ABC_transporter-like_ATP-bd"/>
</dbReference>
<evidence type="ECO:0000256" key="2">
    <source>
        <dbReference type="ARBA" id="ARBA00022741"/>
    </source>
</evidence>
<dbReference type="STRING" id="195.ATE51_00400"/>
<dbReference type="EMBL" id="AACDUL010000008">
    <property type="protein sequence ID" value="EAK1509661.1"/>
    <property type="molecule type" value="Genomic_DNA"/>
</dbReference>
<dbReference type="Proteomes" id="UP000365807">
    <property type="component" value="Unassembled WGS sequence"/>
</dbReference>
<evidence type="ECO:0000256" key="1">
    <source>
        <dbReference type="ARBA" id="ARBA00022448"/>
    </source>
</evidence>
<protein>
    <submittedName>
        <fullName evidence="5">ATP-binding cassette domain-containing protein</fullName>
    </submittedName>
</protein>
<evidence type="ECO:0000259" key="4">
    <source>
        <dbReference type="PROSITE" id="PS50893"/>
    </source>
</evidence>
<dbReference type="EMBL" id="AACGFG010000005">
    <property type="protein sequence ID" value="EAK4358131.1"/>
    <property type="molecule type" value="Genomic_DNA"/>
</dbReference>
<dbReference type="InterPro" id="IPR017871">
    <property type="entry name" value="ABC_transporter-like_CS"/>
</dbReference>
<dbReference type="PANTHER" id="PTHR43776:SF8">
    <property type="entry name" value="ABC TRANSPORTER, ATP-BINDING PROTEIN"/>
    <property type="match status" value="1"/>
</dbReference>
<reference evidence="5 7" key="1">
    <citation type="submission" date="2018-05" db="EMBL/GenBank/DDBJ databases">
        <authorList>
            <consortium name="GenomeTrakr network: Whole genome sequencing for foodborne pathogen traceback"/>
        </authorList>
    </citation>
    <scope>NUCLEOTIDE SEQUENCE [LARGE SCALE GENOMIC DNA]</scope>
    <source>
        <strain evidence="5 7">NC_C6016</strain>
    </source>
</reference>
<keyword evidence="3 5" id="KW-0067">ATP-binding</keyword>
<dbReference type="KEGG" id="ccof:VC76_00995"/>
<dbReference type="InterPro" id="IPR027417">
    <property type="entry name" value="P-loop_NTPase"/>
</dbReference>
<dbReference type="GO" id="GO:0005524">
    <property type="term" value="F:ATP binding"/>
    <property type="evidence" value="ECO:0007669"/>
    <property type="project" value="UniProtKB-KW"/>
</dbReference>
<keyword evidence="2" id="KW-0547">Nucleotide-binding</keyword>
<accession>A0A0Q2UKH4</accession>
<keyword evidence="1" id="KW-0813">Transport</keyword>
<dbReference type="eggNOG" id="COG4608">
    <property type="taxonomic scope" value="Bacteria"/>
</dbReference>
<feature type="domain" description="ABC transporter" evidence="4">
    <location>
        <begin position="2"/>
        <end position="221"/>
    </location>
</feature>
<organism evidence="5 7">
    <name type="scientific">Campylobacter coli</name>
    <dbReference type="NCBI Taxonomy" id="195"/>
    <lineage>
        <taxon>Bacteria</taxon>
        <taxon>Pseudomonadati</taxon>
        <taxon>Campylobacterota</taxon>
        <taxon>Epsilonproteobacteria</taxon>
        <taxon>Campylobacterales</taxon>
        <taxon>Campylobacteraceae</taxon>
        <taxon>Campylobacter</taxon>
    </lineage>
</organism>
<name>A0A0Q2UKH4_CAMCO</name>
<dbReference type="InterPro" id="IPR003593">
    <property type="entry name" value="AAA+_ATPase"/>
</dbReference>
<reference evidence="6 8" key="2">
    <citation type="submission" date="2018-06" db="EMBL/GenBank/DDBJ databases">
        <authorList>
            <consortium name="NARMS: The National Antimicrobial Resistance Monitoring System"/>
        </authorList>
    </citation>
    <scope>NUCLEOTIDE SEQUENCE [LARGE SCALE GENOMIC DNA]</scope>
    <source>
        <strain evidence="6 8">FSIS11807978</strain>
    </source>
</reference>
<gene>
    <name evidence="6" type="ORF">C6T04_04170</name>
    <name evidence="5" type="ORF">CJD00_05200</name>
</gene>
<evidence type="ECO:0000313" key="7">
    <source>
        <dbReference type="Proteomes" id="UP000361993"/>
    </source>
</evidence>
<dbReference type="AlphaFoldDB" id="A0A0Q2UKH4"/>
<dbReference type="PROSITE" id="PS50893">
    <property type="entry name" value="ABC_TRANSPORTER_2"/>
    <property type="match status" value="1"/>
</dbReference>
<evidence type="ECO:0000313" key="8">
    <source>
        <dbReference type="Proteomes" id="UP000365807"/>
    </source>
</evidence>
<dbReference type="InterPro" id="IPR025662">
    <property type="entry name" value="Sigma_54_int_dom_ATP-bd_1"/>
</dbReference>
<dbReference type="KEGG" id="ccoo:ATE51_00400"/>
<comment type="caution">
    <text evidence="5">The sequence shown here is derived from an EMBL/GenBank/DDBJ whole genome shotgun (WGS) entry which is preliminary data.</text>
</comment>
<dbReference type="InterPro" id="IPR050319">
    <property type="entry name" value="ABC_transp_ATP-bind"/>
</dbReference>
<dbReference type="Pfam" id="PF00005">
    <property type="entry name" value="ABC_tran"/>
    <property type="match status" value="1"/>
</dbReference>
<dbReference type="RefSeq" id="WP_002781479.1">
    <property type="nucleotide sequence ID" value="NZ_AANHVQ020000001.1"/>
</dbReference>
<dbReference type="GO" id="GO:0055085">
    <property type="term" value="P:transmembrane transport"/>
    <property type="evidence" value="ECO:0007669"/>
    <property type="project" value="UniProtKB-ARBA"/>
</dbReference>
<dbReference type="SMART" id="SM00382">
    <property type="entry name" value="AAA"/>
    <property type="match status" value="1"/>
</dbReference>
<proteinExistence type="predicted"/>
<dbReference type="Proteomes" id="UP000361993">
    <property type="component" value="Unassembled WGS sequence"/>
</dbReference>
<dbReference type="PANTHER" id="PTHR43776">
    <property type="entry name" value="TRANSPORT ATP-BINDING PROTEIN"/>
    <property type="match status" value="1"/>
</dbReference>
<sequence>MLEVKNLGKFYEFKKHWYLKKEKHLIFENINFSLKENENLMILGQSGAGKSTLARILCFLENPSFGEIIYKNLNPHSLDKTKQRLLRKEIQYCFQDQKAALNPYKKIKNLIQDGLENFNIKKEQEKILEFFDRFNLKKQILEQKPYELSGGEATRVGLIRALILEPKVLILDEITSSLDMKNSKEILKFLYHYQQENLISYIFITHQDGFFVNFKCKKMKL</sequence>
<dbReference type="GeneID" id="66545163"/>
<dbReference type="PROSITE" id="PS00675">
    <property type="entry name" value="SIGMA54_INTERACT_1"/>
    <property type="match status" value="1"/>
</dbReference>
<evidence type="ECO:0000313" key="6">
    <source>
        <dbReference type="EMBL" id="EAK4358131.1"/>
    </source>
</evidence>
<dbReference type="GO" id="GO:0016887">
    <property type="term" value="F:ATP hydrolysis activity"/>
    <property type="evidence" value="ECO:0007669"/>
    <property type="project" value="InterPro"/>
</dbReference>
<dbReference type="Gene3D" id="3.40.50.300">
    <property type="entry name" value="P-loop containing nucleotide triphosphate hydrolases"/>
    <property type="match status" value="1"/>
</dbReference>
<evidence type="ECO:0000256" key="3">
    <source>
        <dbReference type="ARBA" id="ARBA00022840"/>
    </source>
</evidence>
<dbReference type="SUPFAM" id="SSF52540">
    <property type="entry name" value="P-loop containing nucleoside triphosphate hydrolases"/>
    <property type="match status" value="1"/>
</dbReference>
<evidence type="ECO:0000313" key="5">
    <source>
        <dbReference type="EMBL" id="EAK1509661.1"/>
    </source>
</evidence>
<dbReference type="OrthoDB" id="5359273at2"/>
<dbReference type="PROSITE" id="PS00211">
    <property type="entry name" value="ABC_TRANSPORTER_1"/>
    <property type="match status" value="1"/>
</dbReference>